<feature type="domain" description="Homeobox" evidence="12">
    <location>
        <begin position="1"/>
        <end position="64"/>
    </location>
</feature>
<keyword evidence="14" id="KW-1185">Reference proteome</keyword>
<evidence type="ECO:0000256" key="7">
    <source>
        <dbReference type="ARBA" id="ARBA00023242"/>
    </source>
</evidence>
<evidence type="ECO:0000256" key="6">
    <source>
        <dbReference type="ARBA" id="ARBA00023163"/>
    </source>
</evidence>
<keyword evidence="3" id="KW-0805">Transcription regulation</keyword>
<dbReference type="InterPro" id="IPR009057">
    <property type="entry name" value="Homeodomain-like_sf"/>
</dbReference>
<reference evidence="13" key="1">
    <citation type="submission" date="2023-12" db="EMBL/GenBank/DDBJ databases">
        <title>Genome assembly of Anisodus tanguticus.</title>
        <authorList>
            <person name="Wang Y.-J."/>
        </authorList>
    </citation>
    <scope>NUCLEOTIDE SEQUENCE</scope>
    <source>
        <strain evidence="13">KB-2021</strain>
        <tissue evidence="13">Leaf</tissue>
    </source>
</reference>
<dbReference type="GO" id="GO:0003677">
    <property type="term" value="F:DNA binding"/>
    <property type="evidence" value="ECO:0007669"/>
    <property type="project" value="UniProtKB-UniRule"/>
</dbReference>
<keyword evidence="4 9" id="KW-0238">DNA-binding</keyword>
<evidence type="ECO:0000256" key="2">
    <source>
        <dbReference type="ARBA" id="ARBA00022473"/>
    </source>
</evidence>
<dbReference type="InterPro" id="IPR001356">
    <property type="entry name" value="HD"/>
</dbReference>
<evidence type="ECO:0000256" key="3">
    <source>
        <dbReference type="ARBA" id="ARBA00023015"/>
    </source>
</evidence>
<comment type="subcellular location">
    <subcellularLocation>
        <location evidence="1 9 10">Nucleus</location>
    </subcellularLocation>
</comment>
<comment type="caution">
    <text evidence="13">The sequence shown here is derived from an EMBL/GenBank/DDBJ whole genome shotgun (WGS) entry which is preliminary data.</text>
</comment>
<dbReference type="SUPFAM" id="SSF46689">
    <property type="entry name" value="Homeodomain-like"/>
    <property type="match status" value="1"/>
</dbReference>
<dbReference type="InterPro" id="IPR044555">
    <property type="entry name" value="WUSCHEL-like"/>
</dbReference>
<feature type="DNA-binding region" description="Homeobox" evidence="9">
    <location>
        <begin position="3"/>
        <end position="65"/>
    </location>
</feature>
<keyword evidence="7 9" id="KW-0539">Nucleus</keyword>
<dbReference type="SMART" id="SM00389">
    <property type="entry name" value="HOX"/>
    <property type="match status" value="1"/>
</dbReference>
<dbReference type="PANTHER" id="PTHR45940:SF11">
    <property type="entry name" value="WUSCHEL-RELATED HOMEOBOX 3-LIKE"/>
    <property type="match status" value="1"/>
</dbReference>
<keyword evidence="2" id="KW-0217">Developmental protein</keyword>
<dbReference type="Pfam" id="PF00046">
    <property type="entry name" value="Homeodomain"/>
    <property type="match status" value="1"/>
</dbReference>
<dbReference type="Proteomes" id="UP001291623">
    <property type="component" value="Unassembled WGS sequence"/>
</dbReference>
<evidence type="ECO:0000256" key="1">
    <source>
        <dbReference type="ARBA" id="ARBA00004123"/>
    </source>
</evidence>
<dbReference type="AlphaFoldDB" id="A0AAE1VFR4"/>
<gene>
    <name evidence="13" type="ORF">RND71_021024</name>
</gene>
<dbReference type="PROSITE" id="PS50071">
    <property type="entry name" value="HOMEOBOX_2"/>
    <property type="match status" value="1"/>
</dbReference>
<evidence type="ECO:0000313" key="13">
    <source>
        <dbReference type="EMBL" id="KAK4358795.1"/>
    </source>
</evidence>
<keyword evidence="6" id="KW-0804">Transcription</keyword>
<dbReference type="GO" id="GO:0005634">
    <property type="term" value="C:nucleus"/>
    <property type="evidence" value="ECO:0007669"/>
    <property type="project" value="UniProtKB-SubCell"/>
</dbReference>
<dbReference type="Gene3D" id="1.10.10.60">
    <property type="entry name" value="Homeodomain-like"/>
    <property type="match status" value="1"/>
</dbReference>
<comment type="similarity">
    <text evidence="8">Belongs to the WUS homeobox family.</text>
</comment>
<keyword evidence="5 9" id="KW-0371">Homeobox</keyword>
<evidence type="ECO:0000259" key="12">
    <source>
        <dbReference type="PROSITE" id="PS50071"/>
    </source>
</evidence>
<organism evidence="13 14">
    <name type="scientific">Anisodus tanguticus</name>
    <dbReference type="NCBI Taxonomy" id="243964"/>
    <lineage>
        <taxon>Eukaryota</taxon>
        <taxon>Viridiplantae</taxon>
        <taxon>Streptophyta</taxon>
        <taxon>Embryophyta</taxon>
        <taxon>Tracheophyta</taxon>
        <taxon>Spermatophyta</taxon>
        <taxon>Magnoliopsida</taxon>
        <taxon>eudicotyledons</taxon>
        <taxon>Gunneridae</taxon>
        <taxon>Pentapetalae</taxon>
        <taxon>asterids</taxon>
        <taxon>lamiids</taxon>
        <taxon>Solanales</taxon>
        <taxon>Solanaceae</taxon>
        <taxon>Solanoideae</taxon>
        <taxon>Hyoscyameae</taxon>
        <taxon>Anisodus</taxon>
    </lineage>
</organism>
<feature type="compositionally biased region" description="Polar residues" evidence="11">
    <location>
        <begin position="90"/>
        <end position="99"/>
    </location>
</feature>
<evidence type="ECO:0000256" key="10">
    <source>
        <dbReference type="RuleBase" id="RU000682"/>
    </source>
</evidence>
<evidence type="ECO:0000256" key="4">
    <source>
        <dbReference type="ARBA" id="ARBA00023125"/>
    </source>
</evidence>
<evidence type="ECO:0000256" key="8">
    <source>
        <dbReference type="ARBA" id="ARBA00024040"/>
    </source>
</evidence>
<dbReference type="GO" id="GO:0003700">
    <property type="term" value="F:DNA-binding transcription factor activity"/>
    <property type="evidence" value="ECO:0007669"/>
    <property type="project" value="InterPro"/>
</dbReference>
<dbReference type="GO" id="GO:0099402">
    <property type="term" value="P:plant organ development"/>
    <property type="evidence" value="ECO:0007669"/>
    <property type="project" value="InterPro"/>
</dbReference>
<evidence type="ECO:0000256" key="5">
    <source>
        <dbReference type="ARBA" id="ARBA00023155"/>
    </source>
</evidence>
<evidence type="ECO:0000256" key="9">
    <source>
        <dbReference type="PROSITE-ProRule" id="PRU00108"/>
    </source>
</evidence>
<name>A0AAE1VFR4_9SOLA</name>
<sequence>MPRPRWSPTPQQMMILQDLYRKRMRNPTSSQVQKITDHLSLYGNIQCKNVFYWFQNHKARDRQKLRKELLHKMQKNPSDDDDDDFPAPQPQLTPTNTSNILDYNFPANFPPTLHTLYSHSPSMLIDQAEGKDTSSAQMMNNNTGNVDFPKQCVIENGMIRTNVQDWVLMMIDMGPNSIPCCSNRPLETLELFPIKATGFKE</sequence>
<accession>A0AAE1VFR4</accession>
<protein>
    <recommendedName>
        <fullName evidence="12">Homeobox domain-containing protein</fullName>
    </recommendedName>
</protein>
<dbReference type="EMBL" id="JAVYJV010000011">
    <property type="protein sequence ID" value="KAK4358795.1"/>
    <property type="molecule type" value="Genomic_DNA"/>
</dbReference>
<feature type="region of interest" description="Disordered" evidence="11">
    <location>
        <begin position="74"/>
        <end position="99"/>
    </location>
</feature>
<dbReference type="CDD" id="cd00086">
    <property type="entry name" value="homeodomain"/>
    <property type="match status" value="1"/>
</dbReference>
<dbReference type="PANTHER" id="PTHR45940">
    <property type="entry name" value="WUSCHEL-RELATED HOMEOBOX 1-RELATED"/>
    <property type="match status" value="1"/>
</dbReference>
<proteinExistence type="inferred from homology"/>
<evidence type="ECO:0000313" key="14">
    <source>
        <dbReference type="Proteomes" id="UP001291623"/>
    </source>
</evidence>
<evidence type="ECO:0000256" key="11">
    <source>
        <dbReference type="SAM" id="MobiDB-lite"/>
    </source>
</evidence>